<dbReference type="InterPro" id="IPR045877">
    <property type="entry name" value="ZFP36-like"/>
</dbReference>
<feature type="compositionally biased region" description="Polar residues" evidence="6">
    <location>
        <begin position="232"/>
        <end position="255"/>
    </location>
</feature>
<dbReference type="SMART" id="SM00356">
    <property type="entry name" value="ZnF_C3H1"/>
    <property type="match status" value="2"/>
</dbReference>
<evidence type="ECO:0000313" key="9">
    <source>
        <dbReference type="Proteomes" id="UP000595140"/>
    </source>
</evidence>
<dbReference type="PANTHER" id="PTHR12547:SF18">
    <property type="entry name" value="PROTEIN TIS11"/>
    <property type="match status" value="1"/>
</dbReference>
<keyword evidence="2" id="KW-0677">Repeat</keyword>
<evidence type="ECO:0000259" key="7">
    <source>
        <dbReference type="PROSITE" id="PS50103"/>
    </source>
</evidence>
<dbReference type="InterPro" id="IPR000571">
    <property type="entry name" value="Znf_CCCH"/>
</dbReference>
<proteinExistence type="predicted"/>
<feature type="compositionally biased region" description="Low complexity" evidence="6">
    <location>
        <begin position="376"/>
        <end position="388"/>
    </location>
</feature>
<feature type="domain" description="C3H1-type" evidence="7">
    <location>
        <begin position="181"/>
        <end position="208"/>
    </location>
</feature>
<reference evidence="8 9" key="1">
    <citation type="submission" date="2018-04" db="EMBL/GenBank/DDBJ databases">
        <authorList>
            <person name="Vogel A."/>
        </authorList>
    </citation>
    <scope>NUCLEOTIDE SEQUENCE [LARGE SCALE GENOMIC DNA]</scope>
</reference>
<keyword evidence="1 5" id="KW-0479">Metal-binding</keyword>
<feature type="compositionally biased region" description="Polar residues" evidence="6">
    <location>
        <begin position="352"/>
        <end position="375"/>
    </location>
</feature>
<dbReference type="InterPro" id="IPR036855">
    <property type="entry name" value="Znf_CCCH_sf"/>
</dbReference>
<dbReference type="Gene3D" id="4.10.1000.10">
    <property type="entry name" value="Zinc finger, CCCH-type"/>
    <property type="match status" value="2"/>
</dbReference>
<dbReference type="Proteomes" id="UP000595140">
    <property type="component" value="Unassembled WGS sequence"/>
</dbReference>
<accession>A0A484MK35</accession>
<feature type="domain" description="C3H1-type" evidence="7">
    <location>
        <begin position="147"/>
        <end position="175"/>
    </location>
</feature>
<dbReference type="Pfam" id="PF18044">
    <property type="entry name" value="zf-CCCH_4"/>
    <property type="match status" value="1"/>
</dbReference>
<feature type="compositionally biased region" description="Polar residues" evidence="6">
    <location>
        <begin position="292"/>
        <end position="309"/>
    </location>
</feature>
<dbReference type="GO" id="GO:0008270">
    <property type="term" value="F:zinc ion binding"/>
    <property type="evidence" value="ECO:0007669"/>
    <property type="project" value="UniProtKB-KW"/>
</dbReference>
<sequence length="440" mass="45456">MENLYGGRNEPKTPTIKYLDGKVLPVGIGRGRFEAPIPLSPVFDPYISSGSSNSPSSLSPFFRRSGSGVPFDLSDGGGGRGLGFRSPLASIENLVPQPSRSPIASLLKTPVKVEEDVIVMDGILVKQKGSSTRSRGTSSDSGDKNSFYKRDKCLFWEESGSCRLGSKCQFAHGQEELRPARYATKICKSFNLGSCSYGTKCRFVHQQEPMEANSAVLSPAAGAKVGFPVTHTESQQPAASGGSNITPTSASGGNYSTSTRASSSSAGQTSGGNYSTPTRASSSTAGQTSGGNYSTPIRVSSHTAAQASGGNNRTSTRASSSTAGQASGGNNSTSTRASSSTAAQASGGNNSTSTRASSSGTHTKSQQPASGGNEFTSTSASSSAAQASVNTGWSPLDDGVQITLPEKTPIGEDVDAYIQRVLYGPSCRKRLPAFVEICPE</sequence>
<evidence type="ECO:0000313" key="8">
    <source>
        <dbReference type="EMBL" id="VFQ88847.1"/>
    </source>
</evidence>
<gene>
    <name evidence="8" type="ORF">CCAM_LOCUS30623</name>
</gene>
<evidence type="ECO:0000256" key="3">
    <source>
        <dbReference type="ARBA" id="ARBA00022771"/>
    </source>
</evidence>
<dbReference type="PANTHER" id="PTHR12547">
    <property type="entry name" value="CCCH ZINC FINGER/TIS11-RELATED"/>
    <property type="match status" value="1"/>
</dbReference>
<dbReference type="PROSITE" id="PS50103">
    <property type="entry name" value="ZF_C3H1"/>
    <property type="match status" value="2"/>
</dbReference>
<evidence type="ECO:0000256" key="5">
    <source>
        <dbReference type="PROSITE-ProRule" id="PRU00723"/>
    </source>
</evidence>
<dbReference type="AlphaFoldDB" id="A0A484MK35"/>
<dbReference type="EMBL" id="OOIL02003702">
    <property type="protein sequence ID" value="VFQ88847.1"/>
    <property type="molecule type" value="Genomic_DNA"/>
</dbReference>
<feature type="compositionally biased region" description="Low complexity" evidence="6">
    <location>
        <begin position="280"/>
        <end position="291"/>
    </location>
</feature>
<feature type="zinc finger region" description="C3H1-type" evidence="5">
    <location>
        <begin position="147"/>
        <end position="175"/>
    </location>
</feature>
<name>A0A484MK35_9ASTE</name>
<feature type="zinc finger region" description="C3H1-type" evidence="5">
    <location>
        <begin position="181"/>
        <end position="208"/>
    </location>
</feature>
<protein>
    <recommendedName>
        <fullName evidence="7">C3H1-type domain-containing protein</fullName>
    </recommendedName>
</protein>
<organism evidence="8 9">
    <name type="scientific">Cuscuta campestris</name>
    <dbReference type="NCBI Taxonomy" id="132261"/>
    <lineage>
        <taxon>Eukaryota</taxon>
        <taxon>Viridiplantae</taxon>
        <taxon>Streptophyta</taxon>
        <taxon>Embryophyta</taxon>
        <taxon>Tracheophyta</taxon>
        <taxon>Spermatophyta</taxon>
        <taxon>Magnoliopsida</taxon>
        <taxon>eudicotyledons</taxon>
        <taxon>Gunneridae</taxon>
        <taxon>Pentapetalae</taxon>
        <taxon>asterids</taxon>
        <taxon>lamiids</taxon>
        <taxon>Solanales</taxon>
        <taxon>Convolvulaceae</taxon>
        <taxon>Cuscuteae</taxon>
        <taxon>Cuscuta</taxon>
        <taxon>Cuscuta subgen. Grammica</taxon>
        <taxon>Cuscuta sect. Cleistogrammica</taxon>
    </lineage>
</organism>
<dbReference type="GO" id="GO:0003729">
    <property type="term" value="F:mRNA binding"/>
    <property type="evidence" value="ECO:0007669"/>
    <property type="project" value="InterPro"/>
</dbReference>
<dbReference type="InterPro" id="IPR041367">
    <property type="entry name" value="Znf-CCCH_4"/>
</dbReference>
<dbReference type="Pfam" id="PF00642">
    <property type="entry name" value="zf-CCCH"/>
    <property type="match status" value="1"/>
</dbReference>
<dbReference type="SUPFAM" id="SSF90229">
    <property type="entry name" value="CCCH zinc finger"/>
    <property type="match status" value="2"/>
</dbReference>
<evidence type="ECO:0000256" key="6">
    <source>
        <dbReference type="SAM" id="MobiDB-lite"/>
    </source>
</evidence>
<feature type="compositionally biased region" description="Low complexity" evidence="6">
    <location>
        <begin position="256"/>
        <end position="272"/>
    </location>
</feature>
<dbReference type="OrthoDB" id="410307at2759"/>
<keyword evidence="9" id="KW-1185">Reference proteome</keyword>
<evidence type="ECO:0000256" key="1">
    <source>
        <dbReference type="ARBA" id="ARBA00022723"/>
    </source>
</evidence>
<keyword evidence="3 5" id="KW-0863">Zinc-finger</keyword>
<evidence type="ECO:0000256" key="4">
    <source>
        <dbReference type="ARBA" id="ARBA00022833"/>
    </source>
</evidence>
<feature type="compositionally biased region" description="Low complexity" evidence="6">
    <location>
        <begin position="310"/>
        <end position="351"/>
    </location>
</feature>
<feature type="region of interest" description="Disordered" evidence="6">
    <location>
        <begin position="232"/>
        <end position="396"/>
    </location>
</feature>
<evidence type="ECO:0000256" key="2">
    <source>
        <dbReference type="ARBA" id="ARBA00022737"/>
    </source>
</evidence>
<keyword evidence="4 5" id="KW-0862">Zinc</keyword>